<organism evidence="1">
    <name type="scientific">marine sediment metagenome</name>
    <dbReference type="NCBI Taxonomy" id="412755"/>
    <lineage>
        <taxon>unclassified sequences</taxon>
        <taxon>metagenomes</taxon>
        <taxon>ecological metagenomes</taxon>
    </lineage>
</organism>
<dbReference type="EMBL" id="BART01017355">
    <property type="protein sequence ID" value="GAG76815.1"/>
    <property type="molecule type" value="Genomic_DNA"/>
</dbReference>
<evidence type="ECO:0000313" key="1">
    <source>
        <dbReference type="EMBL" id="GAG76815.1"/>
    </source>
</evidence>
<sequence length="78" mass="9221">MHLVSLISSDENKGGFEKIEVVKKYFYRIFSILSKEVREELNKLNLSKDELKEIKKELAFLPEEKQIEFLKELTGNNM</sequence>
<dbReference type="AlphaFoldDB" id="X1A3W6"/>
<accession>X1A3W6</accession>
<reference evidence="1" key="1">
    <citation type="journal article" date="2014" name="Front. Microbiol.">
        <title>High frequency of phylogenetically diverse reductive dehalogenase-homologous genes in deep subseafloor sedimentary metagenomes.</title>
        <authorList>
            <person name="Kawai M."/>
            <person name="Futagami T."/>
            <person name="Toyoda A."/>
            <person name="Takaki Y."/>
            <person name="Nishi S."/>
            <person name="Hori S."/>
            <person name="Arai W."/>
            <person name="Tsubouchi T."/>
            <person name="Morono Y."/>
            <person name="Uchiyama I."/>
            <person name="Ito T."/>
            <person name="Fujiyama A."/>
            <person name="Inagaki F."/>
            <person name="Takami H."/>
        </authorList>
    </citation>
    <scope>NUCLEOTIDE SEQUENCE</scope>
    <source>
        <strain evidence="1">Expedition CK06-06</strain>
    </source>
</reference>
<gene>
    <name evidence="1" type="ORF">S01H4_33069</name>
</gene>
<proteinExistence type="predicted"/>
<comment type="caution">
    <text evidence="1">The sequence shown here is derived from an EMBL/GenBank/DDBJ whole genome shotgun (WGS) entry which is preliminary data.</text>
</comment>
<protein>
    <submittedName>
        <fullName evidence="1">Uncharacterized protein</fullName>
    </submittedName>
</protein>
<name>X1A3W6_9ZZZZ</name>